<dbReference type="GO" id="GO:0097039">
    <property type="term" value="P:protein linear polyubiquitination"/>
    <property type="evidence" value="ECO:0007669"/>
    <property type="project" value="TreeGrafter"/>
</dbReference>
<dbReference type="Pfam" id="PF22191">
    <property type="entry name" value="IBR_1"/>
    <property type="match status" value="1"/>
</dbReference>
<evidence type="ECO:0000256" key="1">
    <source>
        <dbReference type="ARBA" id="ARBA00004906"/>
    </source>
</evidence>
<gene>
    <name evidence="12" type="ORF">QBC47DRAFT_354803</name>
</gene>
<feature type="zinc finger region" description="C3H1-type" evidence="8">
    <location>
        <begin position="21"/>
        <end position="48"/>
    </location>
</feature>
<dbReference type="PROSITE" id="PS51873">
    <property type="entry name" value="TRIAD"/>
    <property type="match status" value="1"/>
</dbReference>
<evidence type="ECO:0000259" key="10">
    <source>
        <dbReference type="PROSITE" id="PS50103"/>
    </source>
</evidence>
<dbReference type="PANTHER" id="PTHR22770:SF13">
    <property type="entry name" value="RING-TYPE DOMAIN-CONTAINING PROTEIN"/>
    <property type="match status" value="1"/>
</dbReference>
<dbReference type="InterPro" id="IPR013083">
    <property type="entry name" value="Znf_RING/FYVE/PHD"/>
</dbReference>
<dbReference type="Gene3D" id="3.30.40.10">
    <property type="entry name" value="Zinc/RING finger domain, C3HC4 (zinc finger)"/>
    <property type="match status" value="1"/>
</dbReference>
<feature type="domain" description="C3H1-type" evidence="10">
    <location>
        <begin position="21"/>
        <end position="48"/>
    </location>
</feature>
<comment type="pathway">
    <text evidence="1">Protein modification; protein ubiquitination.</text>
</comment>
<dbReference type="Gene3D" id="1.20.120.1750">
    <property type="match status" value="1"/>
</dbReference>
<dbReference type="AlphaFoldDB" id="A0AAJ0B3M5"/>
<evidence type="ECO:0000256" key="3">
    <source>
        <dbReference type="ARBA" id="ARBA00022723"/>
    </source>
</evidence>
<dbReference type="Pfam" id="PF01485">
    <property type="entry name" value="IBR"/>
    <property type="match status" value="1"/>
</dbReference>
<keyword evidence="2" id="KW-0808">Transferase</keyword>
<feature type="region of interest" description="Disordered" evidence="9">
    <location>
        <begin position="46"/>
        <end position="73"/>
    </location>
</feature>
<protein>
    <submittedName>
        <fullName evidence="12">Uncharacterized protein</fullName>
    </submittedName>
</protein>
<keyword evidence="13" id="KW-1185">Reference proteome</keyword>
<evidence type="ECO:0000313" key="12">
    <source>
        <dbReference type="EMBL" id="KAK1749587.1"/>
    </source>
</evidence>
<dbReference type="SMART" id="SM00647">
    <property type="entry name" value="IBR"/>
    <property type="match status" value="2"/>
</dbReference>
<dbReference type="GO" id="GO:0008270">
    <property type="term" value="F:zinc ion binding"/>
    <property type="evidence" value="ECO:0007669"/>
    <property type="project" value="UniProtKB-KW"/>
</dbReference>
<feature type="region of interest" description="Disordered" evidence="9">
    <location>
        <begin position="105"/>
        <end position="129"/>
    </location>
</feature>
<name>A0AAJ0B3M5_9PEZI</name>
<keyword evidence="7 8" id="KW-0862">Zinc</keyword>
<dbReference type="PROSITE" id="PS50103">
    <property type="entry name" value="ZF_C3H1"/>
    <property type="match status" value="2"/>
</dbReference>
<evidence type="ECO:0000313" key="13">
    <source>
        <dbReference type="Proteomes" id="UP001239445"/>
    </source>
</evidence>
<evidence type="ECO:0000256" key="8">
    <source>
        <dbReference type="PROSITE-ProRule" id="PRU00723"/>
    </source>
</evidence>
<keyword evidence="6" id="KW-0833">Ubl conjugation pathway</keyword>
<dbReference type="Gene3D" id="4.10.1000.10">
    <property type="entry name" value="Zinc finger, CCCH-type"/>
    <property type="match status" value="1"/>
</dbReference>
<evidence type="ECO:0000256" key="7">
    <source>
        <dbReference type="ARBA" id="ARBA00022833"/>
    </source>
</evidence>
<dbReference type="InterPro" id="IPR000571">
    <property type="entry name" value="Znf_CCCH"/>
</dbReference>
<reference evidence="12" key="1">
    <citation type="submission" date="2023-06" db="EMBL/GenBank/DDBJ databases">
        <title>Genome-scale phylogeny and comparative genomics of the fungal order Sordariales.</title>
        <authorList>
            <consortium name="Lawrence Berkeley National Laboratory"/>
            <person name="Hensen N."/>
            <person name="Bonometti L."/>
            <person name="Westerberg I."/>
            <person name="Brannstrom I.O."/>
            <person name="Guillou S."/>
            <person name="Cros-Aarteil S."/>
            <person name="Calhoun S."/>
            <person name="Haridas S."/>
            <person name="Kuo A."/>
            <person name="Mondo S."/>
            <person name="Pangilinan J."/>
            <person name="Riley R."/>
            <person name="Labutti K."/>
            <person name="Andreopoulos B."/>
            <person name="Lipzen A."/>
            <person name="Chen C."/>
            <person name="Yanf M."/>
            <person name="Daum C."/>
            <person name="Ng V."/>
            <person name="Clum A."/>
            <person name="Steindorff A."/>
            <person name="Ohm R."/>
            <person name="Martin F."/>
            <person name="Silar P."/>
            <person name="Natvig D."/>
            <person name="Lalanne C."/>
            <person name="Gautier V."/>
            <person name="Ament-Velasquez S.L."/>
            <person name="Kruys A."/>
            <person name="Hutchinson M.I."/>
            <person name="Powell A.J."/>
            <person name="Barry K."/>
            <person name="Miller A.N."/>
            <person name="Grigoriev I.V."/>
            <person name="Debuchy R."/>
            <person name="Gladieux P."/>
            <person name="Thoren M.H."/>
            <person name="Johannesson H."/>
        </authorList>
    </citation>
    <scope>NUCLEOTIDE SEQUENCE</scope>
    <source>
        <strain evidence="12">PSN4</strain>
    </source>
</reference>
<evidence type="ECO:0000256" key="9">
    <source>
        <dbReference type="SAM" id="MobiDB-lite"/>
    </source>
</evidence>
<dbReference type="CDD" id="cd20335">
    <property type="entry name" value="BRcat_RBR"/>
    <property type="match status" value="1"/>
</dbReference>
<feature type="compositionally biased region" description="Basic and acidic residues" evidence="9">
    <location>
        <begin position="51"/>
        <end position="61"/>
    </location>
</feature>
<evidence type="ECO:0000256" key="6">
    <source>
        <dbReference type="ARBA" id="ARBA00022786"/>
    </source>
</evidence>
<dbReference type="SUPFAM" id="SSF57850">
    <property type="entry name" value="RING/U-box"/>
    <property type="match status" value="2"/>
</dbReference>
<keyword evidence="5 8" id="KW-0863">Zinc-finger</keyword>
<dbReference type="EMBL" id="MU839855">
    <property type="protein sequence ID" value="KAK1749587.1"/>
    <property type="molecule type" value="Genomic_DNA"/>
</dbReference>
<dbReference type="CDD" id="cd22585">
    <property type="entry name" value="Rcat_RBR_DEAH12-like"/>
    <property type="match status" value="1"/>
</dbReference>
<accession>A0AAJ0B3M5</accession>
<dbReference type="InterPro" id="IPR002867">
    <property type="entry name" value="IBR_dom"/>
</dbReference>
<dbReference type="GO" id="GO:0000151">
    <property type="term" value="C:ubiquitin ligase complex"/>
    <property type="evidence" value="ECO:0007669"/>
    <property type="project" value="TreeGrafter"/>
</dbReference>
<evidence type="ECO:0000256" key="2">
    <source>
        <dbReference type="ARBA" id="ARBA00022679"/>
    </source>
</evidence>
<keyword evidence="4" id="KW-0677">Repeat</keyword>
<dbReference type="GO" id="GO:0043161">
    <property type="term" value="P:proteasome-mediated ubiquitin-dependent protein catabolic process"/>
    <property type="evidence" value="ECO:0007669"/>
    <property type="project" value="TreeGrafter"/>
</dbReference>
<feature type="zinc finger region" description="C3H1-type" evidence="8">
    <location>
        <begin position="74"/>
        <end position="101"/>
    </location>
</feature>
<evidence type="ECO:0000256" key="4">
    <source>
        <dbReference type="ARBA" id="ARBA00022737"/>
    </source>
</evidence>
<dbReference type="GO" id="GO:0004842">
    <property type="term" value="F:ubiquitin-protein transferase activity"/>
    <property type="evidence" value="ECO:0007669"/>
    <property type="project" value="TreeGrafter"/>
</dbReference>
<dbReference type="CDD" id="cd16449">
    <property type="entry name" value="RING-HC"/>
    <property type="match status" value="1"/>
</dbReference>
<feature type="domain" description="RING-type" evidence="11">
    <location>
        <begin position="636"/>
        <end position="848"/>
    </location>
</feature>
<feature type="compositionally biased region" description="Basic and acidic residues" evidence="9">
    <location>
        <begin position="116"/>
        <end position="129"/>
    </location>
</feature>
<dbReference type="Proteomes" id="UP001239445">
    <property type="component" value="Unassembled WGS sequence"/>
</dbReference>
<organism evidence="12 13">
    <name type="scientific">Echria macrotheca</name>
    <dbReference type="NCBI Taxonomy" id="438768"/>
    <lineage>
        <taxon>Eukaryota</taxon>
        <taxon>Fungi</taxon>
        <taxon>Dikarya</taxon>
        <taxon>Ascomycota</taxon>
        <taxon>Pezizomycotina</taxon>
        <taxon>Sordariomycetes</taxon>
        <taxon>Sordariomycetidae</taxon>
        <taxon>Sordariales</taxon>
        <taxon>Schizotheciaceae</taxon>
        <taxon>Echria</taxon>
    </lineage>
</organism>
<evidence type="ECO:0000256" key="5">
    <source>
        <dbReference type="ARBA" id="ARBA00022771"/>
    </source>
</evidence>
<evidence type="ECO:0000259" key="11">
    <source>
        <dbReference type="PROSITE" id="PS51873"/>
    </source>
</evidence>
<dbReference type="GO" id="GO:0043130">
    <property type="term" value="F:ubiquitin binding"/>
    <property type="evidence" value="ECO:0007669"/>
    <property type="project" value="TreeGrafter"/>
</dbReference>
<proteinExistence type="predicted"/>
<dbReference type="PANTHER" id="PTHR22770">
    <property type="entry name" value="UBIQUITIN CONJUGATING ENZYME 7 INTERACTING PROTEIN-RELATED"/>
    <property type="match status" value="1"/>
</dbReference>
<dbReference type="InterPro" id="IPR051628">
    <property type="entry name" value="LUBAC_E3_Ligases"/>
</dbReference>
<comment type="caution">
    <text evidence="12">The sequence shown here is derived from an EMBL/GenBank/DDBJ whole genome shotgun (WGS) entry which is preliminary data.</text>
</comment>
<keyword evidence="3 8" id="KW-0479">Metal-binding</keyword>
<sequence length="852" mass="93668">MQKTAFQLPGRPVPTRESTVWQANAPCRFFARGKCQNGQTCSFGHATTSPDPDRNSDRAQGETHPISSGDKADTRKQIPCRFFLSGSCLKAASCPFGHPNANLTDNGGGGGDLSEGNDHAAADADEHEPDDKLDNFVRAINGAIVQFGDGAAVLKAPLESDFSAVRITGLPLDSTQATAAEILKERGFDTSLDNIRVQTTYFSETAQCVADIRFEDPHVARNLCESTVSVTSSLRFEVVNPSLPRETSFQRVECKKVHCSWHRPLKTAWLNFRSEALAKKVLSKFSEEKYKVIGQAVKAKMSGDTFRRRGGYTVSHPFWTVMLTEVPSSAGDADVQEPIPQGMRPVHIEIRDAGFSYEMEVANATVKSKLMELGALSWWEDAPEQGGKRAKAKARFVQEGDAIRAAASLAKWKLPFSPTLRLDIQAIYSARFKVPQRIFMVVETEIGIHAPIWRSKYVNYTAYSMSLGSGQRTLRLEGADNIAFGEAKKVLEEILAGEVAMTDGKPIWTPGFASNGETFLKMKSVEESLGVAIVRNKRHAYVRIFGNAAHRVQAQVSLAELATQDQSTTHIVDLSDEQFAWAQRGGFIELKKTLGRKVAFDSISRRILVTGGEKDYQLALAIVDAKEEVGTTAAGEAETCCICWTEAEDPLQTSCKHTYCADCFERFCFAGRISSSDFTLRCAGDSGTCSVSVTLSELQEHLPSQTLERVLKESFTVYVSRRPETFQYCPTPDCSQIYRHSDTASAFTCPKCLSVVCTGCHDSHQGRTCAEHKDEKSGGYAALAEAKKRLGIQDCPKCTTPIEKTEGCNHMTCGGCKTHICWKCLETFRTGGECYDHLSRKHGGAFDYDGVF</sequence>
<dbReference type="SMART" id="SM00356">
    <property type="entry name" value="ZnF_C3H1"/>
    <property type="match status" value="2"/>
</dbReference>
<dbReference type="InterPro" id="IPR044066">
    <property type="entry name" value="TRIAD_supradom"/>
</dbReference>
<feature type="domain" description="C3H1-type" evidence="10">
    <location>
        <begin position="74"/>
        <end position="101"/>
    </location>
</feature>